<sequence length="193" mass="21962">MKINDVHYNRFNIPVVISPNVYADSLIEDPVKIFVMINYNWGIGHTGLVVGEGEEALLYDPSGGYGECGSDDCFGSIESYRIPRSAGEFFSYPEFTWDDYLSFQKWDGEDIQIIEFTVPRAQAEKITELVYDHGMAGWAMCSDTVFTILKQSGGIFSSLEANSLMREDPWTLRHKLLELYFPSTRGFMTYAIK</sequence>
<accession>A0AAI9DGH2</accession>
<evidence type="ECO:0000313" key="1">
    <source>
        <dbReference type="EMBL" id="EMJ5134505.1"/>
    </source>
</evidence>
<protein>
    <submittedName>
        <fullName evidence="2">Uncharacterized protein</fullName>
    </submittedName>
</protein>
<dbReference type="EMBL" id="ABMABF030000049">
    <property type="protein sequence ID" value="EMJ5136690.1"/>
    <property type="molecule type" value="Genomic_DNA"/>
</dbReference>
<proteinExistence type="predicted"/>
<organism evidence="2">
    <name type="scientific">Providencia stuartii</name>
    <dbReference type="NCBI Taxonomy" id="588"/>
    <lineage>
        <taxon>Bacteria</taxon>
        <taxon>Pseudomonadati</taxon>
        <taxon>Pseudomonadota</taxon>
        <taxon>Gammaproteobacteria</taxon>
        <taxon>Enterobacterales</taxon>
        <taxon>Morganellaceae</taxon>
        <taxon>Providencia</taxon>
    </lineage>
</organism>
<name>A0AAI9DGH2_PROST</name>
<dbReference type="AlphaFoldDB" id="A0AAI9DGH2"/>
<evidence type="ECO:0000313" key="2">
    <source>
        <dbReference type="EMBL" id="EMJ5136690.1"/>
    </source>
</evidence>
<reference evidence="2" key="1">
    <citation type="submission" date="2024-02" db="EMBL/GenBank/DDBJ databases">
        <authorList>
            <consortium name="Clinical and Environmental Microbiology Branch: Whole genome sequencing antimicrobial resistance pathogens in the healthcare setting"/>
        </authorList>
    </citation>
    <scope>NUCLEOTIDE SEQUENCE</scope>
    <source>
        <strain evidence="2">2021GO-0154</strain>
    </source>
</reference>
<gene>
    <name evidence="1" type="ORF">RG298_002241</name>
    <name evidence="2" type="ORF">RG298_004507</name>
</gene>
<comment type="caution">
    <text evidence="2">The sequence shown here is derived from an EMBL/GenBank/DDBJ whole genome shotgun (WGS) entry which is preliminary data.</text>
</comment>
<dbReference type="EMBL" id="ABMABF030000006">
    <property type="protein sequence ID" value="EMJ5134505.1"/>
    <property type="molecule type" value="Genomic_DNA"/>
</dbReference>